<keyword evidence="3" id="KW-1185">Reference proteome</keyword>
<dbReference type="EMBL" id="JAUSUQ010000005">
    <property type="protein sequence ID" value="MDQ0338847.1"/>
    <property type="molecule type" value="Genomic_DNA"/>
</dbReference>
<name>A0ABU0CRS4_9BACI</name>
<dbReference type="RefSeq" id="WP_307337872.1">
    <property type="nucleotide sequence ID" value="NZ_JAUSUQ010000005.1"/>
</dbReference>
<reference evidence="2 3" key="1">
    <citation type="submission" date="2023-07" db="EMBL/GenBank/DDBJ databases">
        <title>Genomic Encyclopedia of Type Strains, Phase IV (KMG-IV): sequencing the most valuable type-strain genomes for metagenomic binning, comparative biology and taxonomic classification.</title>
        <authorList>
            <person name="Goeker M."/>
        </authorList>
    </citation>
    <scope>NUCLEOTIDE SEQUENCE [LARGE SCALE GENOMIC DNA]</scope>
    <source>
        <strain evidence="2 3">DSM 17740</strain>
    </source>
</reference>
<protein>
    <recommendedName>
        <fullName evidence="1">Acyclic terpene utilisation N-terminal domain-containing protein</fullName>
    </recommendedName>
</protein>
<gene>
    <name evidence="2" type="ORF">J2S00_001633</name>
</gene>
<dbReference type="InterPro" id="IPR010839">
    <property type="entry name" value="AtuA_N"/>
</dbReference>
<feature type="domain" description="Acyclic terpene utilisation N-terminal" evidence="1">
    <location>
        <begin position="61"/>
        <end position="396"/>
    </location>
</feature>
<proteinExistence type="predicted"/>
<dbReference type="Proteomes" id="UP001232445">
    <property type="component" value="Unassembled WGS sequence"/>
</dbReference>
<organism evidence="2 3">
    <name type="scientific">Caldalkalibacillus uzonensis</name>
    <dbReference type="NCBI Taxonomy" id="353224"/>
    <lineage>
        <taxon>Bacteria</taxon>
        <taxon>Bacillati</taxon>
        <taxon>Bacillota</taxon>
        <taxon>Bacilli</taxon>
        <taxon>Bacillales</taxon>
        <taxon>Bacillaceae</taxon>
        <taxon>Caldalkalibacillus</taxon>
    </lineage>
</organism>
<accession>A0ABU0CRS4</accession>
<sequence length="452" mass="49245">MKEIRILSPQGMLGYGYPSSSFEEGLQASPDVIAVDAGSTDGGPHRLGLGMGGVSRYATKKDLQPLILAAKERNIPLIIGSAGGSGAGKRVDWLLDIVKEIAKEQGLRLKVAAIYADIDKQWLYQRWQEGKVDPVDSAPPLSAESIKETTALVAQMGVEPYLEALKEKPDIIIGGRTYDPVMSAALPILNGMDPGLAFHLGKILECGALAATPGTAKDGMLGILRDGHFLVQPLNPERKCTAQSVAAHTMYEKSHPYYLHGPGGMLDLSECRFEQVDERTVKVSGSRFIPSESYTVKVEGVKQDGFRTVLICGIRDPYLLQQLDEVLAQVQDEVRSYFDQTSFQLFFKVYGRDGVMGAWEPEREALGHEVGLVAEVVAGTQEMADSICAYTRSLLMHFDYKGRVSTAGNLALPFAPPEFSAGPVFSFSVYHAVTIDDPLSLFPVKYVELRGE</sequence>
<comment type="caution">
    <text evidence="2">The sequence shown here is derived from an EMBL/GenBank/DDBJ whole genome shotgun (WGS) entry which is preliminary data.</text>
</comment>
<evidence type="ECO:0000313" key="2">
    <source>
        <dbReference type="EMBL" id="MDQ0338847.1"/>
    </source>
</evidence>
<dbReference type="Pfam" id="PF07287">
    <property type="entry name" value="AtuA"/>
    <property type="match status" value="1"/>
</dbReference>
<evidence type="ECO:0000259" key="1">
    <source>
        <dbReference type="Pfam" id="PF07287"/>
    </source>
</evidence>
<evidence type="ECO:0000313" key="3">
    <source>
        <dbReference type="Proteomes" id="UP001232445"/>
    </source>
</evidence>